<comment type="caution">
    <text evidence="1">The sequence shown here is derived from an EMBL/GenBank/DDBJ whole genome shotgun (WGS) entry which is preliminary data.</text>
</comment>
<evidence type="ECO:0000313" key="1">
    <source>
        <dbReference type="EMBL" id="MSU02428.1"/>
    </source>
</evidence>
<keyword evidence="2" id="KW-1185">Reference proteome</keyword>
<sequence>MKRNKKIILICHCIINSNSKVEGLSQYGGIFKEFVNLIAEKDIGIIQLPCPEMIVYGIKRWGHVKEQFDTLFYREQCREMLRPIVQQTKSYIDAGYEILGVVGIDGSPSCGVNYTCSGEFRGEISNNDELESILETLKEVKGSGIFMEELTNYLKESGIKIPFIAINENDVYSSLDKIAEFIN</sequence>
<reference evidence="1 2" key="1">
    <citation type="submission" date="2019-09" db="EMBL/GenBank/DDBJ databases">
        <title>In-depth cultivation of the pig gut microbiome towards novel bacterial diversity and tailored functional studies.</title>
        <authorList>
            <person name="Wylensek D."/>
            <person name="Hitch T.C.A."/>
            <person name="Clavel T."/>
        </authorList>
    </citation>
    <scope>NUCLEOTIDE SEQUENCE [LARGE SCALE GENOMIC DNA]</scope>
    <source>
        <strain evidence="1 2">WCA3-693-APC-4?</strain>
    </source>
</reference>
<dbReference type="Proteomes" id="UP000469523">
    <property type="component" value="Unassembled WGS sequence"/>
</dbReference>
<dbReference type="InterPro" id="IPR054648">
    <property type="entry name" value="TudS-rel"/>
</dbReference>
<dbReference type="EMBL" id="VUNQ01000032">
    <property type="protein sequence ID" value="MSU02428.1"/>
    <property type="molecule type" value="Genomic_DNA"/>
</dbReference>
<dbReference type="RefSeq" id="WP_154441278.1">
    <property type="nucleotide sequence ID" value="NZ_JAHLPJ010000001.1"/>
</dbReference>
<accession>A0A6N7Y1R4</accession>
<protein>
    <submittedName>
        <fullName evidence="1">DUF523 domain-containing protein</fullName>
    </submittedName>
</protein>
<gene>
    <name evidence="1" type="ORF">FYJ83_13260</name>
</gene>
<proteinExistence type="predicted"/>
<dbReference type="AlphaFoldDB" id="A0A6N7Y1R4"/>
<dbReference type="NCBIfam" id="NF045597">
    <property type="entry name" value="TudS_rel_CD3072"/>
    <property type="match status" value="1"/>
</dbReference>
<evidence type="ECO:0000313" key="2">
    <source>
        <dbReference type="Proteomes" id="UP000469523"/>
    </source>
</evidence>
<organism evidence="1 2">
    <name type="scientific">Tissierella pigra</name>
    <dbReference type="NCBI Taxonomy" id="2607614"/>
    <lineage>
        <taxon>Bacteria</taxon>
        <taxon>Bacillati</taxon>
        <taxon>Bacillota</taxon>
        <taxon>Tissierellia</taxon>
        <taxon>Tissierellales</taxon>
        <taxon>Tissierellaceae</taxon>
        <taxon>Tissierella</taxon>
    </lineage>
</organism>
<name>A0A6N7Y1R4_9FIRM</name>